<organism evidence="10 11">
    <name type="scientific">Thermopolyspora flexuosa</name>
    <dbReference type="NCBI Taxonomy" id="103836"/>
    <lineage>
        <taxon>Bacteria</taxon>
        <taxon>Bacillati</taxon>
        <taxon>Actinomycetota</taxon>
        <taxon>Actinomycetes</taxon>
        <taxon>Streptosporangiales</taxon>
        <taxon>Streptosporangiaceae</taxon>
        <taxon>Thermopolyspora</taxon>
    </lineage>
</organism>
<dbReference type="GO" id="GO:0055085">
    <property type="term" value="P:transmembrane transport"/>
    <property type="evidence" value="ECO:0007669"/>
    <property type="project" value="InterPro"/>
</dbReference>
<evidence type="ECO:0000256" key="6">
    <source>
        <dbReference type="ARBA" id="ARBA00023136"/>
    </source>
</evidence>
<evidence type="ECO:0000256" key="7">
    <source>
        <dbReference type="RuleBase" id="RU363032"/>
    </source>
</evidence>
<sequence>MSLHTDYSGPYAQAHSGPQVVPPSPRGSRNDSPGAVRRLLSWLDLKASPYLLVSPYFLLFAVFGLFPLAFTLYYSLFDYELTGEQEWVGLGNYTELLADDQFWKVVVNTLAMFVIATVPQLLLALMLANALNKRFRGQLFVRMGVLLPLVTSVVAVSVVFTQLYGRDWGMVNWILSWFGIDPIDWKAERIPSWLAISTMVDWRWTGYNAIIFLAGMQTIPRDLYEAAEIDGASKRRQFWQITIPMLRPTIIFVVLNSTIGGLTLFAEPVMFYGGRIQGGSDNQFQTVAMFIVEKGFNNFEYGYASAAAWLLFLMILVGSAINFMLIRRIGGRK</sequence>
<dbReference type="SUPFAM" id="SSF161098">
    <property type="entry name" value="MetI-like"/>
    <property type="match status" value="1"/>
</dbReference>
<dbReference type="PANTHER" id="PTHR30193">
    <property type="entry name" value="ABC TRANSPORTER PERMEASE PROTEIN"/>
    <property type="match status" value="1"/>
</dbReference>
<keyword evidence="2 7" id="KW-0813">Transport</keyword>
<proteinExistence type="inferred from homology"/>
<evidence type="ECO:0000313" key="10">
    <source>
        <dbReference type="EMBL" id="TQM75798.1"/>
    </source>
</evidence>
<evidence type="ECO:0000256" key="3">
    <source>
        <dbReference type="ARBA" id="ARBA00022475"/>
    </source>
</evidence>
<dbReference type="RefSeq" id="WP_142259757.1">
    <property type="nucleotide sequence ID" value="NZ_BMPV01000001.1"/>
</dbReference>
<dbReference type="GO" id="GO:0005886">
    <property type="term" value="C:plasma membrane"/>
    <property type="evidence" value="ECO:0007669"/>
    <property type="project" value="UniProtKB-SubCell"/>
</dbReference>
<reference evidence="10 11" key="1">
    <citation type="submission" date="2019-06" db="EMBL/GenBank/DDBJ databases">
        <title>Sequencing the genomes of 1000 actinobacteria strains.</title>
        <authorList>
            <person name="Klenk H.-P."/>
        </authorList>
    </citation>
    <scope>NUCLEOTIDE SEQUENCE [LARGE SCALE GENOMIC DNA]</scope>
    <source>
        <strain evidence="10 11">DSM 43186</strain>
    </source>
</reference>
<evidence type="ECO:0000259" key="9">
    <source>
        <dbReference type="PROSITE" id="PS50928"/>
    </source>
</evidence>
<dbReference type="InterPro" id="IPR000515">
    <property type="entry name" value="MetI-like"/>
</dbReference>
<evidence type="ECO:0000256" key="2">
    <source>
        <dbReference type="ARBA" id="ARBA00022448"/>
    </source>
</evidence>
<dbReference type="PANTHER" id="PTHR30193:SF37">
    <property type="entry name" value="INNER MEMBRANE ABC TRANSPORTER PERMEASE PROTEIN YCJO"/>
    <property type="match status" value="1"/>
</dbReference>
<feature type="transmembrane region" description="Helical" evidence="7">
    <location>
        <begin position="306"/>
        <end position="326"/>
    </location>
</feature>
<evidence type="ECO:0000256" key="4">
    <source>
        <dbReference type="ARBA" id="ARBA00022692"/>
    </source>
</evidence>
<gene>
    <name evidence="10" type="ORF">FHX40_2516</name>
</gene>
<name>A0A543IYZ8_9ACTN</name>
<dbReference type="PROSITE" id="PS50928">
    <property type="entry name" value="ABC_TM1"/>
    <property type="match status" value="1"/>
</dbReference>
<dbReference type="Pfam" id="PF00528">
    <property type="entry name" value="BPD_transp_1"/>
    <property type="match status" value="1"/>
</dbReference>
<keyword evidence="3" id="KW-1003">Cell membrane</keyword>
<dbReference type="Proteomes" id="UP000319213">
    <property type="component" value="Unassembled WGS sequence"/>
</dbReference>
<keyword evidence="11" id="KW-1185">Reference proteome</keyword>
<feature type="transmembrane region" description="Helical" evidence="7">
    <location>
        <begin position="139"/>
        <end position="160"/>
    </location>
</feature>
<feature type="domain" description="ABC transmembrane type-1" evidence="9">
    <location>
        <begin position="106"/>
        <end position="322"/>
    </location>
</feature>
<feature type="region of interest" description="Disordered" evidence="8">
    <location>
        <begin position="1"/>
        <end position="32"/>
    </location>
</feature>
<dbReference type="OrthoDB" id="4319190at2"/>
<dbReference type="CDD" id="cd06261">
    <property type="entry name" value="TM_PBP2"/>
    <property type="match status" value="1"/>
</dbReference>
<dbReference type="InterPro" id="IPR051393">
    <property type="entry name" value="ABC_transporter_permease"/>
</dbReference>
<feature type="transmembrane region" description="Helical" evidence="7">
    <location>
        <begin position="105"/>
        <end position="127"/>
    </location>
</feature>
<comment type="caution">
    <text evidence="10">The sequence shown here is derived from an EMBL/GenBank/DDBJ whole genome shotgun (WGS) entry which is preliminary data.</text>
</comment>
<dbReference type="Gene3D" id="1.10.3720.10">
    <property type="entry name" value="MetI-like"/>
    <property type="match status" value="1"/>
</dbReference>
<accession>A0A543IYZ8</accession>
<dbReference type="InterPro" id="IPR035906">
    <property type="entry name" value="MetI-like_sf"/>
</dbReference>
<keyword evidence="6 7" id="KW-0472">Membrane</keyword>
<evidence type="ECO:0000256" key="1">
    <source>
        <dbReference type="ARBA" id="ARBA00004651"/>
    </source>
</evidence>
<comment type="similarity">
    <text evidence="7">Belongs to the binding-protein-dependent transport system permease family.</text>
</comment>
<protein>
    <submittedName>
        <fullName evidence="10">Cellobiose transport system permease protein</fullName>
    </submittedName>
</protein>
<comment type="subcellular location">
    <subcellularLocation>
        <location evidence="1 7">Cell membrane</location>
        <topology evidence="1 7">Multi-pass membrane protein</topology>
    </subcellularLocation>
</comment>
<feature type="transmembrane region" description="Helical" evidence="7">
    <location>
        <begin position="245"/>
        <end position="266"/>
    </location>
</feature>
<dbReference type="AlphaFoldDB" id="A0A543IYZ8"/>
<evidence type="ECO:0000313" key="11">
    <source>
        <dbReference type="Proteomes" id="UP000319213"/>
    </source>
</evidence>
<keyword evidence="4 7" id="KW-0812">Transmembrane</keyword>
<dbReference type="EMBL" id="VFPQ01000001">
    <property type="protein sequence ID" value="TQM75798.1"/>
    <property type="molecule type" value="Genomic_DNA"/>
</dbReference>
<keyword evidence="5 7" id="KW-1133">Transmembrane helix</keyword>
<feature type="transmembrane region" description="Helical" evidence="7">
    <location>
        <begin position="56"/>
        <end position="76"/>
    </location>
</feature>
<evidence type="ECO:0000256" key="5">
    <source>
        <dbReference type="ARBA" id="ARBA00022989"/>
    </source>
</evidence>
<evidence type="ECO:0000256" key="8">
    <source>
        <dbReference type="SAM" id="MobiDB-lite"/>
    </source>
</evidence>